<dbReference type="InterPro" id="IPR050469">
    <property type="entry name" value="Diguanylate_Cyclase"/>
</dbReference>
<dbReference type="Proteomes" id="UP000604737">
    <property type="component" value="Unassembled WGS sequence"/>
</dbReference>
<dbReference type="SMART" id="SM00267">
    <property type="entry name" value="GGDEF"/>
    <property type="match status" value="1"/>
</dbReference>
<dbReference type="InterPro" id="IPR043128">
    <property type="entry name" value="Rev_trsase/Diguanyl_cyclase"/>
</dbReference>
<dbReference type="SUPFAM" id="SSF103190">
    <property type="entry name" value="Sensory domain-like"/>
    <property type="match status" value="1"/>
</dbReference>
<dbReference type="RefSeq" id="WP_189461783.1">
    <property type="nucleotide sequence ID" value="NZ_BMYO01000008.1"/>
</dbReference>
<evidence type="ECO:0000256" key="1">
    <source>
        <dbReference type="ARBA" id="ARBA00012528"/>
    </source>
</evidence>
<dbReference type="InterPro" id="IPR000160">
    <property type="entry name" value="GGDEF_dom"/>
</dbReference>
<evidence type="ECO:0000259" key="3">
    <source>
        <dbReference type="PROSITE" id="PS50887"/>
    </source>
</evidence>
<gene>
    <name evidence="4" type="ORF">GCM10007350_30720</name>
</gene>
<keyword evidence="2" id="KW-0472">Membrane</keyword>
<dbReference type="NCBIfam" id="TIGR00254">
    <property type="entry name" value="GGDEF"/>
    <property type="match status" value="1"/>
</dbReference>
<evidence type="ECO:0000313" key="4">
    <source>
        <dbReference type="EMBL" id="GHD67231.1"/>
    </source>
</evidence>
<dbReference type="SUPFAM" id="SSF55073">
    <property type="entry name" value="Nucleotide cyclase"/>
    <property type="match status" value="1"/>
</dbReference>
<dbReference type="EC" id="2.7.7.65" evidence="1"/>
<reference evidence="5" key="1">
    <citation type="journal article" date="2019" name="Int. J. Syst. Evol. Microbiol.">
        <title>The Global Catalogue of Microorganisms (GCM) 10K type strain sequencing project: providing services to taxonomists for standard genome sequencing and annotation.</title>
        <authorList>
            <consortium name="The Broad Institute Genomics Platform"/>
            <consortium name="The Broad Institute Genome Sequencing Center for Infectious Disease"/>
            <person name="Wu L."/>
            <person name="Ma J."/>
        </authorList>
    </citation>
    <scope>NUCLEOTIDE SEQUENCE [LARGE SCALE GENOMIC DNA]</scope>
    <source>
        <strain evidence="5">KCTC 23701</strain>
    </source>
</reference>
<dbReference type="EMBL" id="BMYO01000008">
    <property type="protein sequence ID" value="GHD67231.1"/>
    <property type="molecule type" value="Genomic_DNA"/>
</dbReference>
<keyword evidence="2" id="KW-0812">Transmembrane</keyword>
<feature type="domain" description="GGDEF" evidence="3">
    <location>
        <begin position="381"/>
        <end position="513"/>
    </location>
</feature>
<protein>
    <recommendedName>
        <fullName evidence="1">diguanylate cyclase</fullName>
        <ecNumber evidence="1">2.7.7.65</ecNumber>
    </recommendedName>
</protein>
<evidence type="ECO:0000256" key="2">
    <source>
        <dbReference type="SAM" id="Phobius"/>
    </source>
</evidence>
<sequence>MLKRLKWRLRAQPLLSGCVLFVLLAVLWLPLAWRLAHIVVSDEAEHFIELVQTRRESELARVTDNLRERFAYLKSAPEIIANTGEIRQALLTPSDVRLDDGNRYLAMYAARSLADTLWVLDRSGRIIMGSDVDDPDGLVGVQLSQRQYYLDAIGGQPGMQFSYGAKSGIPGFFFSAPVMAHGAVLGVVVLKVKISTLDKVVDDNDLLISDVYGVVVLARTEAFRMRTLPGAPALPSDIREQLYNHRSLPLLQLSPTRKPLPQGLFFVDGGVTPHLFLTRDDPKLNGLQVHMLVPLRSLEHQPARQRFYFGLIGGCGLLVVALGLLLAIYLLRTRELSRQVALVNRELRQQAETDFLTGCANRRKFDRALTGELARSLRYGTPLTLALIDIDHFKRVNDDYGHPVGDLALVHLVDTVKGCIREADLLGRVGGEEFGLLLPQTAADGALQLLERLRLQLGHEGVPGAGRPLTFTVSIGFATARAGDDAIRLRARADAALYTAKQGGRNRVCAEREP</sequence>
<organism evidence="4 5">
    <name type="scientific">Jeongeupia chitinilytica</name>
    <dbReference type="NCBI Taxonomy" id="1041641"/>
    <lineage>
        <taxon>Bacteria</taxon>
        <taxon>Pseudomonadati</taxon>
        <taxon>Pseudomonadota</taxon>
        <taxon>Betaproteobacteria</taxon>
        <taxon>Neisseriales</taxon>
        <taxon>Chitinibacteraceae</taxon>
        <taxon>Jeongeupia</taxon>
    </lineage>
</organism>
<proteinExistence type="predicted"/>
<comment type="caution">
    <text evidence="4">The sequence shown here is derived from an EMBL/GenBank/DDBJ whole genome shotgun (WGS) entry which is preliminary data.</text>
</comment>
<dbReference type="InterPro" id="IPR029787">
    <property type="entry name" value="Nucleotide_cyclase"/>
</dbReference>
<accession>A0ABQ3H3V7</accession>
<keyword evidence="5" id="KW-1185">Reference proteome</keyword>
<dbReference type="Pfam" id="PF00990">
    <property type="entry name" value="GGDEF"/>
    <property type="match status" value="1"/>
</dbReference>
<dbReference type="Gene3D" id="3.30.450.20">
    <property type="entry name" value="PAS domain"/>
    <property type="match status" value="1"/>
</dbReference>
<dbReference type="CDD" id="cd01949">
    <property type="entry name" value="GGDEF"/>
    <property type="match status" value="1"/>
</dbReference>
<dbReference type="PANTHER" id="PTHR45138:SF24">
    <property type="entry name" value="DIGUANYLATE CYCLASE DGCC-RELATED"/>
    <property type="match status" value="1"/>
</dbReference>
<keyword evidence="2" id="KW-1133">Transmembrane helix</keyword>
<dbReference type="Gene3D" id="3.30.70.270">
    <property type="match status" value="1"/>
</dbReference>
<evidence type="ECO:0000313" key="5">
    <source>
        <dbReference type="Proteomes" id="UP000604737"/>
    </source>
</evidence>
<dbReference type="PROSITE" id="PS50887">
    <property type="entry name" value="GGDEF"/>
    <property type="match status" value="1"/>
</dbReference>
<name>A0ABQ3H3V7_9NEIS</name>
<dbReference type="PANTHER" id="PTHR45138">
    <property type="entry name" value="REGULATORY COMPONENTS OF SENSORY TRANSDUCTION SYSTEM"/>
    <property type="match status" value="1"/>
</dbReference>
<feature type="transmembrane region" description="Helical" evidence="2">
    <location>
        <begin position="307"/>
        <end position="331"/>
    </location>
</feature>
<dbReference type="InterPro" id="IPR029151">
    <property type="entry name" value="Sensor-like_sf"/>
</dbReference>